<evidence type="ECO:0000256" key="1">
    <source>
        <dbReference type="ARBA" id="ARBA00022837"/>
    </source>
</evidence>
<dbReference type="Proteomes" id="UP000650467">
    <property type="component" value="Unassembled WGS sequence"/>
</dbReference>
<dbReference type="GO" id="GO:0005783">
    <property type="term" value="C:endoplasmic reticulum"/>
    <property type="evidence" value="ECO:0007669"/>
    <property type="project" value="TreeGrafter"/>
</dbReference>
<reference evidence="3" key="1">
    <citation type="journal article" date="2020" name="bioRxiv">
        <title>Comparative genomics of Chlamydomonas.</title>
        <authorList>
            <person name="Craig R.J."/>
            <person name="Hasan A.R."/>
            <person name="Ness R.W."/>
            <person name="Keightley P.D."/>
        </authorList>
    </citation>
    <scope>NUCLEOTIDE SEQUENCE</scope>
    <source>
        <strain evidence="3">SAG 7.73</strain>
    </source>
</reference>
<evidence type="ECO:0000313" key="4">
    <source>
        <dbReference type="Proteomes" id="UP000650467"/>
    </source>
</evidence>
<sequence>MMSASAVSRNDASGDATPEQLQAAQLLDAAASVYACAVAMDSDGDGHVTGKEFVDFVGSKMVLLHDAQGGAMPSSAQRGAPNALNADAVGFVRAVMVKEMDSDGDGRLTAGEVLEYAARSSCQDSRDAPLTEQQQAEIVGAVAGEMIGAVLVQEMDSNGDGCVSMKEALEYMGNKLNLKKHVKKLDKLDRFFKKLVRAAEDPAIERVITAAVVADAVFSEDARDVALPELLQGAPSALASLSAGVAGSVVLHRQMDSDGDGRVSLEEAVDFVANRISSGSQVDARDAPAALKPRSGSQVLAEAADQVLGAVMVQEMDGDGDGRVSVAEAADYLADKLNLKQKAAKQLAKLDRMFKKVVRAAEHPVTGEVLEAAMAADAVCNQVARSAALLEQQSEPADLLEAVAGAAAQEVARAMDQDGDGEVSLEEAVDAVAGGGSGKKAAKKLDKLDRVIGKLARAAGNVKRFANLFNDGSNPNMTCADATAKCTDQGPIDRQQATPSIPTN</sequence>
<dbReference type="GO" id="GO:0005509">
    <property type="term" value="F:calcium ion binding"/>
    <property type="evidence" value="ECO:0007669"/>
    <property type="project" value="InterPro"/>
</dbReference>
<keyword evidence="1" id="KW-0106">Calcium</keyword>
<dbReference type="InterPro" id="IPR002048">
    <property type="entry name" value="EF_hand_dom"/>
</dbReference>
<dbReference type="EMBL" id="JAEHOC010000002">
    <property type="protein sequence ID" value="KAG2444910.1"/>
    <property type="molecule type" value="Genomic_DNA"/>
</dbReference>
<protein>
    <recommendedName>
        <fullName evidence="2">EF-hand domain-containing protein</fullName>
    </recommendedName>
</protein>
<dbReference type="PROSITE" id="PS00018">
    <property type="entry name" value="EF_HAND_1"/>
    <property type="match status" value="2"/>
</dbReference>
<name>A0A835WCJ2_CHLIN</name>
<dbReference type="InterPro" id="IPR018247">
    <property type="entry name" value="EF_Hand_1_Ca_BS"/>
</dbReference>
<evidence type="ECO:0000259" key="2">
    <source>
        <dbReference type="PROSITE" id="PS50222"/>
    </source>
</evidence>
<feature type="domain" description="EF-hand" evidence="2">
    <location>
        <begin position="403"/>
        <end position="438"/>
    </location>
</feature>
<comment type="caution">
    <text evidence="3">The sequence shown here is derived from an EMBL/GenBank/DDBJ whole genome shotgun (WGS) entry which is preliminary data.</text>
</comment>
<proteinExistence type="predicted"/>
<dbReference type="PANTHER" id="PTHR10827:SF52">
    <property type="entry name" value="IP16409P"/>
    <property type="match status" value="1"/>
</dbReference>
<dbReference type="SUPFAM" id="SSF47473">
    <property type="entry name" value="EF-hand"/>
    <property type="match status" value="3"/>
</dbReference>
<feature type="domain" description="EF-hand" evidence="2">
    <location>
        <begin position="39"/>
        <end position="63"/>
    </location>
</feature>
<dbReference type="Gene3D" id="1.10.238.10">
    <property type="entry name" value="EF-hand"/>
    <property type="match status" value="3"/>
</dbReference>
<dbReference type="PANTHER" id="PTHR10827">
    <property type="entry name" value="RETICULOCALBIN"/>
    <property type="match status" value="1"/>
</dbReference>
<dbReference type="InterPro" id="IPR011992">
    <property type="entry name" value="EF-hand-dom_pair"/>
</dbReference>
<accession>A0A835WCJ2</accession>
<evidence type="ECO:0000313" key="3">
    <source>
        <dbReference type="EMBL" id="KAG2444910.1"/>
    </source>
</evidence>
<dbReference type="PROSITE" id="PS50222">
    <property type="entry name" value="EF_HAND_2"/>
    <property type="match status" value="2"/>
</dbReference>
<dbReference type="AlphaFoldDB" id="A0A835WCJ2"/>
<dbReference type="Pfam" id="PF13202">
    <property type="entry name" value="EF-hand_5"/>
    <property type="match status" value="2"/>
</dbReference>
<keyword evidence="4" id="KW-1185">Reference proteome</keyword>
<dbReference type="SMART" id="SM00054">
    <property type="entry name" value="EFh"/>
    <property type="match status" value="6"/>
</dbReference>
<gene>
    <name evidence="3" type="ORF">HXX76_001646</name>
</gene>
<organism evidence="3 4">
    <name type="scientific">Chlamydomonas incerta</name>
    <dbReference type="NCBI Taxonomy" id="51695"/>
    <lineage>
        <taxon>Eukaryota</taxon>
        <taxon>Viridiplantae</taxon>
        <taxon>Chlorophyta</taxon>
        <taxon>core chlorophytes</taxon>
        <taxon>Chlorophyceae</taxon>
        <taxon>CS clade</taxon>
        <taxon>Chlamydomonadales</taxon>
        <taxon>Chlamydomonadaceae</taxon>
        <taxon>Chlamydomonas</taxon>
    </lineage>
</organism>